<dbReference type="OrthoDB" id="1724615at2"/>
<dbReference type="SUPFAM" id="SSF48029">
    <property type="entry name" value="FliG"/>
    <property type="match status" value="1"/>
</dbReference>
<comment type="caution">
    <text evidence="3">The sequence shown here is derived from an EMBL/GenBank/DDBJ whole genome shotgun (WGS) entry which is preliminary data.</text>
</comment>
<evidence type="ECO:0000256" key="2">
    <source>
        <dbReference type="SAM" id="Phobius"/>
    </source>
</evidence>
<keyword evidence="1" id="KW-0175">Coiled coil</keyword>
<evidence type="ECO:0000313" key="3">
    <source>
        <dbReference type="EMBL" id="TLS36634.1"/>
    </source>
</evidence>
<evidence type="ECO:0000256" key="1">
    <source>
        <dbReference type="SAM" id="Coils"/>
    </source>
</evidence>
<reference evidence="3 4" key="1">
    <citation type="submission" date="2019-04" db="EMBL/GenBank/DDBJ databases">
        <title>Bacillus caeni sp. nov., a bacterium isolated from mangrove sediment.</title>
        <authorList>
            <person name="Huang H."/>
            <person name="Mo K."/>
            <person name="Hu Y."/>
        </authorList>
    </citation>
    <scope>NUCLEOTIDE SEQUENCE [LARGE SCALE GENOMIC DNA]</scope>
    <source>
        <strain evidence="3 4">HB172195</strain>
    </source>
</reference>
<name>A0A5R9F7Z3_9BACL</name>
<protein>
    <recommendedName>
        <fullName evidence="5">Magnesium transporter MgtE intracellular domain-containing protein</fullName>
    </recommendedName>
</protein>
<feature type="coiled-coil region" evidence="1">
    <location>
        <begin position="55"/>
        <end position="124"/>
    </location>
</feature>
<dbReference type="InterPro" id="IPR011002">
    <property type="entry name" value="FliG_a-hlx"/>
</dbReference>
<dbReference type="AlphaFoldDB" id="A0A5R9F7Z3"/>
<gene>
    <name evidence="3" type="ORF">FCL54_14020</name>
</gene>
<dbReference type="RefSeq" id="WP_138127332.1">
    <property type="nucleotide sequence ID" value="NZ_SWLG01000009.1"/>
</dbReference>
<feature type="transmembrane region" description="Helical" evidence="2">
    <location>
        <begin position="12"/>
        <end position="37"/>
    </location>
</feature>
<dbReference type="EMBL" id="SWLG01000009">
    <property type="protein sequence ID" value="TLS36634.1"/>
    <property type="molecule type" value="Genomic_DNA"/>
</dbReference>
<sequence length="277" mass="31458">MRKKERTSFREIAVHYFLIPVFFTLLLSGIILSFIGYDVKAISENVPFISGVFSADETKAESEESENNRARLNEQERQLRLNEQKLDEKDRMISGLKEENEKLKKSLEEKRQTEEERFQKLKELAELYADMTPTKSAAIVENLTLTEAAMIIDQMESNQKSAILSRVNPAFAANVTVAMKELEKAENPEIDALQQRIDVYMKSLVPEEQNLSVAKLAKTIDKIPDDQAASILEAMAQSETEKELAMKVLNELGESKQNTLLSEIDEKVAEQLKDGLK</sequence>
<keyword evidence="2" id="KW-0812">Transmembrane</keyword>
<proteinExistence type="predicted"/>
<evidence type="ECO:0008006" key="5">
    <source>
        <dbReference type="Google" id="ProtNLM"/>
    </source>
</evidence>
<keyword evidence="2" id="KW-1133">Transmembrane helix</keyword>
<keyword evidence="2" id="KW-0472">Membrane</keyword>
<accession>A0A5R9F7Z3</accession>
<evidence type="ECO:0000313" key="4">
    <source>
        <dbReference type="Proteomes" id="UP000308230"/>
    </source>
</evidence>
<dbReference type="Gene3D" id="1.10.220.30">
    <property type="match status" value="1"/>
</dbReference>
<dbReference type="Proteomes" id="UP000308230">
    <property type="component" value="Unassembled WGS sequence"/>
</dbReference>
<organism evidence="3 4">
    <name type="scientific">Exobacillus caeni</name>
    <dbReference type="NCBI Taxonomy" id="2574798"/>
    <lineage>
        <taxon>Bacteria</taxon>
        <taxon>Bacillati</taxon>
        <taxon>Bacillota</taxon>
        <taxon>Bacilli</taxon>
        <taxon>Bacillales</taxon>
        <taxon>Guptibacillaceae</taxon>
        <taxon>Exobacillus</taxon>
    </lineage>
</organism>
<keyword evidence="4" id="KW-1185">Reference proteome</keyword>